<organism evidence="3 4">
    <name type="scientific">Legionella drozanskii LLAP-1</name>
    <dbReference type="NCBI Taxonomy" id="1212489"/>
    <lineage>
        <taxon>Bacteria</taxon>
        <taxon>Pseudomonadati</taxon>
        <taxon>Pseudomonadota</taxon>
        <taxon>Gammaproteobacteria</taxon>
        <taxon>Legionellales</taxon>
        <taxon>Legionellaceae</taxon>
        <taxon>Legionella</taxon>
    </lineage>
</organism>
<proteinExistence type="predicted"/>
<dbReference type="PATRIC" id="fig|1212489.4.peg.1512"/>
<name>A0A0W0SWY9_9GAMM</name>
<keyword evidence="2" id="KW-1133">Transmembrane helix</keyword>
<dbReference type="Proteomes" id="UP000054736">
    <property type="component" value="Unassembled WGS sequence"/>
</dbReference>
<keyword evidence="2" id="KW-0472">Membrane</keyword>
<feature type="transmembrane region" description="Helical" evidence="2">
    <location>
        <begin position="147"/>
        <end position="166"/>
    </location>
</feature>
<evidence type="ECO:0000313" key="4">
    <source>
        <dbReference type="Proteomes" id="UP000054736"/>
    </source>
</evidence>
<gene>
    <name evidence="3" type="ORF">Ldro_1430</name>
</gene>
<evidence type="ECO:0000256" key="1">
    <source>
        <dbReference type="SAM" id="MobiDB-lite"/>
    </source>
</evidence>
<reference evidence="3 4" key="1">
    <citation type="submission" date="2015-11" db="EMBL/GenBank/DDBJ databases">
        <title>Genomic analysis of 38 Legionella species identifies large and diverse effector repertoires.</title>
        <authorList>
            <person name="Burstein D."/>
            <person name="Amaro F."/>
            <person name="Zusman T."/>
            <person name="Lifshitz Z."/>
            <person name="Cohen O."/>
            <person name="Gilbert J.A."/>
            <person name="Pupko T."/>
            <person name="Shuman H.A."/>
            <person name="Segal G."/>
        </authorList>
    </citation>
    <scope>NUCLEOTIDE SEQUENCE [LARGE SCALE GENOMIC DNA]</scope>
    <source>
        <strain evidence="3 4">ATCC 700990</strain>
    </source>
</reference>
<keyword evidence="4" id="KW-1185">Reference proteome</keyword>
<feature type="region of interest" description="Disordered" evidence="1">
    <location>
        <begin position="361"/>
        <end position="390"/>
    </location>
</feature>
<feature type="transmembrane region" description="Helical" evidence="2">
    <location>
        <begin position="187"/>
        <end position="207"/>
    </location>
</feature>
<dbReference type="AlphaFoldDB" id="A0A0W0SWY9"/>
<accession>A0A0W0SWY9</accession>
<evidence type="ECO:0000256" key="2">
    <source>
        <dbReference type="SAM" id="Phobius"/>
    </source>
</evidence>
<evidence type="ECO:0000313" key="3">
    <source>
        <dbReference type="EMBL" id="KTC87811.1"/>
    </source>
</evidence>
<dbReference type="EMBL" id="LNXY01000020">
    <property type="protein sequence ID" value="KTC87811.1"/>
    <property type="molecule type" value="Genomic_DNA"/>
</dbReference>
<comment type="caution">
    <text evidence="3">The sequence shown here is derived from an EMBL/GenBank/DDBJ whole genome shotgun (WGS) entry which is preliminary data.</text>
</comment>
<sequence length="435" mass="48862">MSFLVSSLTSFDSYFRGGRTDTLKNHMKYYDKNLEELEKDFHKTTISASPEIKAQIKSIVKNLNISPQEWKEEFKKENLTIYEFLLKLAKKGYSQSDYIISLIDKKTQFGKLTLFLGGSGIIVTLITTLMATSTLQLTWELIKAFSSWIYGAPILGLIGTFSMGLFDFYSNYHNQKATIANRFRDNFFLILTTVAKLTASILLLAAGVVMSPVIAGIFVLGSGIDVLKELFCLAQEYFQYKFFSPHLNENDQLSVHRAYARRVFGYESRMSSLQINLLAALAIVAIMALWCFFPGGGLAISIGAIAAIGLVYTAKYLWLKHKESTLREHLQEQLHDLEAVYNNEEPVMVLNDVSLDSGPEPKLESPAITVSQHATSSTYSQREKKEPSARELPFFSTGENFSRLPEELCSQSDLSSLSTSEKDPKLNHLGYICLS</sequence>
<feature type="transmembrane region" description="Helical" evidence="2">
    <location>
        <begin position="299"/>
        <end position="318"/>
    </location>
</feature>
<keyword evidence="2" id="KW-0812">Transmembrane</keyword>
<feature type="compositionally biased region" description="Polar residues" evidence="1">
    <location>
        <begin position="368"/>
        <end position="380"/>
    </location>
</feature>
<protein>
    <submittedName>
        <fullName evidence="3">Uncharacterized protein</fullName>
    </submittedName>
</protein>
<feature type="transmembrane region" description="Helical" evidence="2">
    <location>
        <begin position="112"/>
        <end position="135"/>
    </location>
</feature>
<feature type="transmembrane region" description="Helical" evidence="2">
    <location>
        <begin position="275"/>
        <end position="293"/>
    </location>
</feature>
<feature type="transmembrane region" description="Helical" evidence="2">
    <location>
        <begin position="213"/>
        <end position="234"/>
    </location>
</feature>